<reference evidence="1" key="1">
    <citation type="journal article" date="2020" name="Nat. Commun.">
        <title>Large-scale genome sequencing of mycorrhizal fungi provides insights into the early evolution of symbiotic traits.</title>
        <authorList>
            <person name="Miyauchi S."/>
            <person name="Kiss E."/>
            <person name="Kuo A."/>
            <person name="Drula E."/>
            <person name="Kohler A."/>
            <person name="Sanchez-Garcia M."/>
            <person name="Morin E."/>
            <person name="Andreopoulos B."/>
            <person name="Barry K.W."/>
            <person name="Bonito G."/>
            <person name="Buee M."/>
            <person name="Carver A."/>
            <person name="Chen C."/>
            <person name="Cichocki N."/>
            <person name="Clum A."/>
            <person name="Culley D."/>
            <person name="Crous P.W."/>
            <person name="Fauchery L."/>
            <person name="Girlanda M."/>
            <person name="Hayes R.D."/>
            <person name="Keri Z."/>
            <person name="LaButti K."/>
            <person name="Lipzen A."/>
            <person name="Lombard V."/>
            <person name="Magnuson J."/>
            <person name="Maillard F."/>
            <person name="Murat C."/>
            <person name="Nolan M."/>
            <person name="Ohm R.A."/>
            <person name="Pangilinan J."/>
            <person name="Pereira M.F."/>
            <person name="Perotto S."/>
            <person name="Peter M."/>
            <person name="Pfister S."/>
            <person name="Riley R."/>
            <person name="Sitrit Y."/>
            <person name="Stielow J.B."/>
            <person name="Szollosi G."/>
            <person name="Zifcakova L."/>
            <person name="Stursova M."/>
            <person name="Spatafora J.W."/>
            <person name="Tedersoo L."/>
            <person name="Vaario L.M."/>
            <person name="Yamada A."/>
            <person name="Yan M."/>
            <person name="Wang P."/>
            <person name="Xu J."/>
            <person name="Bruns T."/>
            <person name="Baldrian P."/>
            <person name="Vilgalys R."/>
            <person name="Dunand C."/>
            <person name="Henrissat B."/>
            <person name="Grigoriev I.V."/>
            <person name="Hibbett D."/>
            <person name="Nagy L.G."/>
            <person name="Martin F.M."/>
        </authorList>
    </citation>
    <scope>NUCLEOTIDE SEQUENCE</scope>
    <source>
        <strain evidence="1">UH-Tt-Lm1</strain>
    </source>
</reference>
<proteinExistence type="predicted"/>
<name>A0A9P6HAH9_9AGAM</name>
<evidence type="ECO:0000313" key="2">
    <source>
        <dbReference type="Proteomes" id="UP000736335"/>
    </source>
</evidence>
<organism evidence="1 2">
    <name type="scientific">Thelephora terrestris</name>
    <dbReference type="NCBI Taxonomy" id="56493"/>
    <lineage>
        <taxon>Eukaryota</taxon>
        <taxon>Fungi</taxon>
        <taxon>Dikarya</taxon>
        <taxon>Basidiomycota</taxon>
        <taxon>Agaricomycotina</taxon>
        <taxon>Agaricomycetes</taxon>
        <taxon>Thelephorales</taxon>
        <taxon>Thelephoraceae</taxon>
        <taxon>Thelephora</taxon>
    </lineage>
</organism>
<comment type="caution">
    <text evidence="1">The sequence shown here is derived from an EMBL/GenBank/DDBJ whole genome shotgun (WGS) entry which is preliminary data.</text>
</comment>
<feature type="non-terminal residue" evidence="1">
    <location>
        <position position="51"/>
    </location>
</feature>
<protein>
    <submittedName>
        <fullName evidence="1">Uncharacterized protein</fullName>
    </submittedName>
</protein>
<accession>A0A9P6HAH9</accession>
<evidence type="ECO:0000313" key="1">
    <source>
        <dbReference type="EMBL" id="KAF9783004.1"/>
    </source>
</evidence>
<keyword evidence="2" id="KW-1185">Reference proteome</keyword>
<dbReference type="Proteomes" id="UP000736335">
    <property type="component" value="Unassembled WGS sequence"/>
</dbReference>
<dbReference type="AlphaFoldDB" id="A0A9P6HAH9"/>
<gene>
    <name evidence="1" type="ORF">BJ322DRAFT_976704</name>
</gene>
<sequence length="51" mass="5694">KLAGVAYYVHRISEKRFTGIAGRNSKIFREICGGKNLENAVLVSHMWGEVS</sequence>
<dbReference type="EMBL" id="WIUZ02000011">
    <property type="protein sequence ID" value="KAF9783004.1"/>
    <property type="molecule type" value="Genomic_DNA"/>
</dbReference>
<dbReference type="OrthoDB" id="8954335at2759"/>
<reference evidence="1" key="2">
    <citation type="submission" date="2020-11" db="EMBL/GenBank/DDBJ databases">
        <authorList>
            <consortium name="DOE Joint Genome Institute"/>
            <person name="Kuo A."/>
            <person name="Miyauchi S."/>
            <person name="Kiss E."/>
            <person name="Drula E."/>
            <person name="Kohler A."/>
            <person name="Sanchez-Garcia M."/>
            <person name="Andreopoulos B."/>
            <person name="Barry K.W."/>
            <person name="Bonito G."/>
            <person name="Buee M."/>
            <person name="Carver A."/>
            <person name="Chen C."/>
            <person name="Cichocki N."/>
            <person name="Clum A."/>
            <person name="Culley D."/>
            <person name="Crous P.W."/>
            <person name="Fauchery L."/>
            <person name="Girlanda M."/>
            <person name="Hayes R."/>
            <person name="Keri Z."/>
            <person name="Labutti K."/>
            <person name="Lipzen A."/>
            <person name="Lombard V."/>
            <person name="Magnuson J."/>
            <person name="Maillard F."/>
            <person name="Morin E."/>
            <person name="Murat C."/>
            <person name="Nolan M."/>
            <person name="Ohm R."/>
            <person name="Pangilinan J."/>
            <person name="Pereira M."/>
            <person name="Perotto S."/>
            <person name="Peter M."/>
            <person name="Riley R."/>
            <person name="Sitrit Y."/>
            <person name="Stielow B."/>
            <person name="Szollosi G."/>
            <person name="Zifcakova L."/>
            <person name="Stursova M."/>
            <person name="Spatafora J.W."/>
            <person name="Tedersoo L."/>
            <person name="Vaario L.-M."/>
            <person name="Yamada A."/>
            <person name="Yan M."/>
            <person name="Wang P."/>
            <person name="Xu J."/>
            <person name="Bruns T."/>
            <person name="Baldrian P."/>
            <person name="Vilgalys R."/>
            <person name="Henrissat B."/>
            <person name="Grigoriev I.V."/>
            <person name="Hibbett D."/>
            <person name="Nagy L.G."/>
            <person name="Martin F.M."/>
        </authorList>
    </citation>
    <scope>NUCLEOTIDE SEQUENCE</scope>
    <source>
        <strain evidence="1">UH-Tt-Lm1</strain>
    </source>
</reference>
<feature type="non-terminal residue" evidence="1">
    <location>
        <position position="1"/>
    </location>
</feature>